<protein>
    <recommendedName>
        <fullName evidence="2">GIY-YIG domain-containing protein</fullName>
    </recommendedName>
</protein>
<dbReference type="SMART" id="SM00465">
    <property type="entry name" value="GIYc"/>
    <property type="match status" value="1"/>
</dbReference>
<evidence type="ECO:0000313" key="3">
    <source>
        <dbReference type="EMBL" id="OGD83598.1"/>
    </source>
</evidence>
<sequence>MIWWVYMLKTNAGSLYTGITNNLERRLKRHREGKGAKYLRGFPNFELVYTENAQNRSEALKREAAIKKMTKVAKEKLIEANLVV</sequence>
<dbReference type="SUPFAM" id="SSF82771">
    <property type="entry name" value="GIY-YIG endonuclease"/>
    <property type="match status" value="1"/>
</dbReference>
<evidence type="ECO:0000313" key="4">
    <source>
        <dbReference type="Proteomes" id="UP000179237"/>
    </source>
</evidence>
<evidence type="ECO:0000259" key="2">
    <source>
        <dbReference type="PROSITE" id="PS50164"/>
    </source>
</evidence>
<dbReference type="InterPro" id="IPR000305">
    <property type="entry name" value="GIY-YIG_endonuc"/>
</dbReference>
<feature type="domain" description="GIY-YIG" evidence="2">
    <location>
        <begin position="1"/>
        <end position="76"/>
    </location>
</feature>
<comment type="caution">
    <text evidence="3">The sequence shown here is derived from an EMBL/GenBank/DDBJ whole genome shotgun (WGS) entry which is preliminary data.</text>
</comment>
<organism evidence="3 4">
    <name type="scientific">Candidatus Collierbacteria bacterium RIFOXYD1_FULL_40_9</name>
    <dbReference type="NCBI Taxonomy" id="1817731"/>
    <lineage>
        <taxon>Bacteria</taxon>
        <taxon>Candidatus Collieribacteriota</taxon>
    </lineage>
</organism>
<gene>
    <name evidence="3" type="ORF">A2572_04860</name>
</gene>
<evidence type="ECO:0000256" key="1">
    <source>
        <dbReference type="ARBA" id="ARBA00007435"/>
    </source>
</evidence>
<dbReference type="InterPro" id="IPR035901">
    <property type="entry name" value="GIY-YIG_endonuc_sf"/>
</dbReference>
<reference evidence="3 4" key="1">
    <citation type="journal article" date="2016" name="Nat. Commun.">
        <title>Thousands of microbial genomes shed light on interconnected biogeochemical processes in an aquifer system.</title>
        <authorList>
            <person name="Anantharaman K."/>
            <person name="Brown C.T."/>
            <person name="Hug L.A."/>
            <person name="Sharon I."/>
            <person name="Castelle C.J."/>
            <person name="Probst A.J."/>
            <person name="Thomas B.C."/>
            <person name="Singh A."/>
            <person name="Wilkins M.J."/>
            <person name="Karaoz U."/>
            <person name="Brodie E.L."/>
            <person name="Williams K.H."/>
            <person name="Hubbard S.S."/>
            <person name="Banfield J.F."/>
        </authorList>
    </citation>
    <scope>NUCLEOTIDE SEQUENCE [LARGE SCALE GENOMIC DNA]</scope>
</reference>
<accession>A0A1F5FVF2</accession>
<dbReference type="AlphaFoldDB" id="A0A1F5FVF2"/>
<proteinExistence type="inferred from homology"/>
<dbReference type="InterPro" id="IPR050190">
    <property type="entry name" value="UPF0213_domain"/>
</dbReference>
<dbReference type="Gene3D" id="3.40.1440.10">
    <property type="entry name" value="GIY-YIG endonuclease"/>
    <property type="match status" value="1"/>
</dbReference>
<dbReference type="PANTHER" id="PTHR34477">
    <property type="entry name" value="UPF0213 PROTEIN YHBQ"/>
    <property type="match status" value="1"/>
</dbReference>
<dbReference type="PROSITE" id="PS50164">
    <property type="entry name" value="GIY_YIG"/>
    <property type="match status" value="1"/>
</dbReference>
<dbReference type="Proteomes" id="UP000179237">
    <property type="component" value="Unassembled WGS sequence"/>
</dbReference>
<dbReference type="CDD" id="cd10456">
    <property type="entry name" value="GIY-YIG_UPF0213"/>
    <property type="match status" value="1"/>
</dbReference>
<name>A0A1F5FVF2_9BACT</name>
<dbReference type="EMBL" id="MFAQ01000012">
    <property type="protein sequence ID" value="OGD83598.1"/>
    <property type="molecule type" value="Genomic_DNA"/>
</dbReference>
<comment type="similarity">
    <text evidence="1">Belongs to the UPF0213 family.</text>
</comment>
<dbReference type="Pfam" id="PF01541">
    <property type="entry name" value="GIY-YIG"/>
    <property type="match status" value="1"/>
</dbReference>
<dbReference type="PANTHER" id="PTHR34477:SF1">
    <property type="entry name" value="UPF0213 PROTEIN YHBQ"/>
    <property type="match status" value="1"/>
</dbReference>